<evidence type="ECO:0000256" key="1">
    <source>
        <dbReference type="SAM" id="MobiDB-lite"/>
    </source>
</evidence>
<feature type="domain" description="Reverse transcriptase" evidence="2">
    <location>
        <begin position="130"/>
        <end position="392"/>
    </location>
</feature>
<proteinExistence type="predicted"/>
<dbReference type="PROSITE" id="PS50878">
    <property type="entry name" value="RT_POL"/>
    <property type="match status" value="1"/>
</dbReference>
<dbReference type="Pfam" id="PF00078">
    <property type="entry name" value="RVT_1"/>
    <property type="match status" value="1"/>
</dbReference>
<feature type="compositionally biased region" description="Polar residues" evidence="1">
    <location>
        <begin position="489"/>
        <end position="512"/>
    </location>
</feature>
<feature type="compositionally biased region" description="Low complexity" evidence="1">
    <location>
        <begin position="663"/>
        <end position="673"/>
    </location>
</feature>
<feature type="compositionally biased region" description="Polar residues" evidence="1">
    <location>
        <begin position="720"/>
        <end position="738"/>
    </location>
</feature>
<name>A0AAU9VBS3_EUPED</name>
<evidence type="ECO:0000313" key="4">
    <source>
        <dbReference type="Proteomes" id="UP001153954"/>
    </source>
</evidence>
<dbReference type="GO" id="GO:0071897">
    <property type="term" value="P:DNA biosynthetic process"/>
    <property type="evidence" value="ECO:0007669"/>
    <property type="project" value="UniProtKB-ARBA"/>
</dbReference>
<evidence type="ECO:0000259" key="2">
    <source>
        <dbReference type="PROSITE" id="PS50878"/>
    </source>
</evidence>
<dbReference type="Proteomes" id="UP001153954">
    <property type="component" value="Unassembled WGS sequence"/>
</dbReference>
<feature type="region of interest" description="Disordered" evidence="1">
    <location>
        <begin position="624"/>
        <end position="738"/>
    </location>
</feature>
<dbReference type="EMBL" id="CAKOGL010000043">
    <property type="protein sequence ID" value="CAH2108870.1"/>
    <property type="molecule type" value="Genomic_DNA"/>
</dbReference>
<dbReference type="PANTHER" id="PTHR33332">
    <property type="entry name" value="REVERSE TRANSCRIPTASE DOMAIN-CONTAINING PROTEIN"/>
    <property type="match status" value="1"/>
</dbReference>
<dbReference type="InterPro" id="IPR000477">
    <property type="entry name" value="RT_dom"/>
</dbReference>
<comment type="caution">
    <text evidence="3">The sequence shown here is derived from an EMBL/GenBank/DDBJ whole genome shotgun (WGS) entry which is preliminary data.</text>
</comment>
<feature type="compositionally biased region" description="Polar residues" evidence="1">
    <location>
        <begin position="624"/>
        <end position="635"/>
    </location>
</feature>
<evidence type="ECO:0000313" key="3">
    <source>
        <dbReference type="EMBL" id="CAH2108870.1"/>
    </source>
</evidence>
<feature type="compositionally biased region" description="Polar residues" evidence="1">
    <location>
        <begin position="679"/>
        <end position="710"/>
    </location>
</feature>
<sequence>MCREAKRRYVHSTIENSDCKQVCKFLKSFGIGKSPTSGDNSVDLNALNTHFSTSPTFLDDLEKSKTISDLSRIILPLCSSFALQPVTQEEVKNHILSISSTAVGYDGICSRMIRLIIPELLPLLTHLFNYSMSTCIYPSIWKKAHVVPLSKINKPTLLSHYRPISILPFLSKVMEHVVHNQLSRYMASNCLLNPWQSGFRTGHSTVTALLKVSEDIRFAMDNRNLTIVVLLDFSNAFNSVDFDILLVILRSLNISSSACNWFDSYLRGRSQCVHLGENRSNWRTLKSGVPQGSVLSPLLFSTFINTITTVISSKFHLYADDLQLYRHFSVVDSADAIACMNEDLKRIYSWARRFGLVVNPAKSQALIIGSRHMLSRLSLNNINNVLYDGVPINYVDTAKNLGLHFSSDLSWSKHINEISKKVHFSIQSLKNLQYFLPIKTKILLAQSVLLPLLDYADSCYLDATEEQLNKLERLQNINDFSEVQERSQGKNYGNENSPHLSPEINESSQNIEGENRARPRENNFSQDCGRKRKFRDDLPPEIRAARRQIDEAFEYIKEKKDDEYDMFGRLISSKIKKISNPNTRDMLMNDINNLVFRTCMADRLEQQSTCPTVPQFSTFQSSHQQISIPLSSPPTYQSPPNPSTYQLSLGHSTSLSPRHHVYSPSPNSSSYQSPPGPSTFLSPHRQVSPSPSPNSSTYQSMPGPSTSVSPHQLFIPSPNPSTYQSPPDPSTSLSPQHEISNQLPLDQFSQSSQQNFLELPPRASQIVITNSGEIKVINNRKIM</sequence>
<gene>
    <name evidence="3" type="ORF">EEDITHA_LOCUS22768</name>
</gene>
<accession>A0AAU9VBS3</accession>
<feature type="compositionally biased region" description="Polar residues" evidence="1">
    <location>
        <begin position="643"/>
        <end position="656"/>
    </location>
</feature>
<feature type="region of interest" description="Disordered" evidence="1">
    <location>
        <begin position="482"/>
        <end position="536"/>
    </location>
</feature>
<protein>
    <recommendedName>
        <fullName evidence="2">Reverse transcriptase domain-containing protein</fullName>
    </recommendedName>
</protein>
<organism evidence="3 4">
    <name type="scientific">Euphydryas editha</name>
    <name type="common">Edith's checkerspot</name>
    <dbReference type="NCBI Taxonomy" id="104508"/>
    <lineage>
        <taxon>Eukaryota</taxon>
        <taxon>Metazoa</taxon>
        <taxon>Ecdysozoa</taxon>
        <taxon>Arthropoda</taxon>
        <taxon>Hexapoda</taxon>
        <taxon>Insecta</taxon>
        <taxon>Pterygota</taxon>
        <taxon>Neoptera</taxon>
        <taxon>Endopterygota</taxon>
        <taxon>Lepidoptera</taxon>
        <taxon>Glossata</taxon>
        <taxon>Ditrysia</taxon>
        <taxon>Papilionoidea</taxon>
        <taxon>Nymphalidae</taxon>
        <taxon>Nymphalinae</taxon>
        <taxon>Euphydryas</taxon>
    </lineage>
</organism>
<dbReference type="AlphaFoldDB" id="A0AAU9VBS3"/>
<dbReference type="SUPFAM" id="SSF56672">
    <property type="entry name" value="DNA/RNA polymerases"/>
    <property type="match status" value="1"/>
</dbReference>
<dbReference type="InterPro" id="IPR043502">
    <property type="entry name" value="DNA/RNA_pol_sf"/>
</dbReference>
<keyword evidence="4" id="KW-1185">Reference proteome</keyword>
<dbReference type="CDD" id="cd01650">
    <property type="entry name" value="RT_nLTR_like"/>
    <property type="match status" value="1"/>
</dbReference>
<reference evidence="3" key="1">
    <citation type="submission" date="2022-03" db="EMBL/GenBank/DDBJ databases">
        <authorList>
            <person name="Tunstrom K."/>
        </authorList>
    </citation>
    <scope>NUCLEOTIDE SEQUENCE</scope>
</reference>